<dbReference type="Proteomes" id="UP000179214">
    <property type="component" value="Unassembled WGS sequence"/>
</dbReference>
<comment type="caution">
    <text evidence="3">The sequence shown here is derived from an EMBL/GenBank/DDBJ whole genome shotgun (WGS) entry which is preliminary data.</text>
</comment>
<evidence type="ECO:0000259" key="2">
    <source>
        <dbReference type="Pfam" id="PF18917"/>
    </source>
</evidence>
<feature type="domain" description="LiaI-LiaF-like transmembrane region" evidence="2">
    <location>
        <begin position="16"/>
        <end position="56"/>
    </location>
</feature>
<feature type="transmembrane region" description="Helical" evidence="1">
    <location>
        <begin position="35"/>
        <end position="55"/>
    </location>
</feature>
<name>A0A1G2I5N2_9BACT</name>
<gene>
    <name evidence="3" type="ORF">A3F47_02200</name>
</gene>
<reference evidence="3 4" key="1">
    <citation type="journal article" date="2016" name="Nat. Commun.">
        <title>Thousands of microbial genomes shed light on interconnected biogeochemical processes in an aquifer system.</title>
        <authorList>
            <person name="Anantharaman K."/>
            <person name="Brown C.T."/>
            <person name="Hug L.A."/>
            <person name="Sharon I."/>
            <person name="Castelle C.J."/>
            <person name="Probst A.J."/>
            <person name="Thomas B.C."/>
            <person name="Singh A."/>
            <person name="Wilkins M.J."/>
            <person name="Karaoz U."/>
            <person name="Brodie E.L."/>
            <person name="Williams K.H."/>
            <person name="Hubbard S.S."/>
            <person name="Banfield J.F."/>
        </authorList>
    </citation>
    <scope>NUCLEOTIDE SEQUENCE [LARGE SCALE GENOMIC DNA]</scope>
</reference>
<dbReference type="EMBL" id="MHOV01000018">
    <property type="protein sequence ID" value="OGZ70132.1"/>
    <property type="molecule type" value="Genomic_DNA"/>
</dbReference>
<accession>A0A1G2I5N2</accession>
<proteinExistence type="predicted"/>
<evidence type="ECO:0000256" key="1">
    <source>
        <dbReference type="SAM" id="Phobius"/>
    </source>
</evidence>
<sequence>MDNMQNNVCKCPHHKVVPILVVLFGLTFLLGQWGIISWGAVNTIWPVLVILAGLMKIADKSGMCKCC</sequence>
<organism evidence="3 4">
    <name type="scientific">Candidatus Staskawiczbacteria bacterium RIFCSPHIGHO2_12_FULL_38_11</name>
    <dbReference type="NCBI Taxonomy" id="1802209"/>
    <lineage>
        <taxon>Bacteria</taxon>
        <taxon>Candidatus Staskawicziibacteriota</taxon>
    </lineage>
</organism>
<dbReference type="Pfam" id="PF18917">
    <property type="entry name" value="LiaI-LiaF-like_TM1"/>
    <property type="match status" value="1"/>
</dbReference>
<feature type="transmembrane region" description="Helical" evidence="1">
    <location>
        <begin position="12"/>
        <end position="29"/>
    </location>
</feature>
<evidence type="ECO:0000313" key="3">
    <source>
        <dbReference type="EMBL" id="OGZ70132.1"/>
    </source>
</evidence>
<evidence type="ECO:0000313" key="4">
    <source>
        <dbReference type="Proteomes" id="UP000179214"/>
    </source>
</evidence>
<protein>
    <recommendedName>
        <fullName evidence="2">LiaI-LiaF-like transmembrane region domain-containing protein</fullName>
    </recommendedName>
</protein>
<dbReference type="AlphaFoldDB" id="A0A1G2I5N2"/>
<keyword evidence="1" id="KW-0812">Transmembrane</keyword>
<keyword evidence="1" id="KW-1133">Transmembrane helix</keyword>
<dbReference type="InterPro" id="IPR043726">
    <property type="entry name" value="LiaI-LiaF-like_TM1"/>
</dbReference>
<keyword evidence="1" id="KW-0472">Membrane</keyword>